<sequence>MELDFDFESPNDVEPDFGYDMTNDDGPDFECDMINDDGPDFECDMINDDGPDFECDMINDDGPDFECDMINDDGPDFECDMTNDDGPDPDLGLDMVKDGGNKKSIGVGSSKYATPITKHSSVKSAKSSTHEEELKNIGVRSSKNAMPKKKHPSIKSAKPSSHKEELQQCVAKNKYATFNDIFNKNGSASLVAGIHINPKNKQTFSVEKFLNTFLSSEENEDRTIEELMQVVQYVGFNPSKTNEEFSKIKVGNELGNKAFLIYLFLTRGSNIDLIRNTSDRRTSEKLTKLQKIYNLKSKISDGGPTVLTLSRIAMTNPTVVASMLHKFDDNNNKVKRPVTKKMLKKICGADFPSVLMSNIVASLIPKDPRVISKGESQKILNAIALYTGLEAQKTKRSFSEKNIQECVHLNAKYVTLAYKSHFVSEKERQSAFKKPYFKNVYNKGKLSLEVVKIDMYMQKLIDQIKKSDPFFNI</sequence>
<name>A0A7F5RJW4_AGRPL</name>
<dbReference type="Proteomes" id="UP000192223">
    <property type="component" value="Unplaced"/>
</dbReference>
<proteinExistence type="predicted"/>
<dbReference type="RefSeq" id="XP_025836164.1">
    <property type="nucleotide sequence ID" value="XM_025980379.1"/>
</dbReference>
<evidence type="ECO:0000313" key="3">
    <source>
        <dbReference type="RefSeq" id="XP_025836164.1"/>
    </source>
</evidence>
<feature type="region of interest" description="Disordered" evidence="1">
    <location>
        <begin position="116"/>
        <end position="163"/>
    </location>
</feature>
<dbReference type="KEGG" id="apln:112906385"/>
<feature type="compositionally biased region" description="Polar residues" evidence="1">
    <location>
        <begin position="117"/>
        <end position="127"/>
    </location>
</feature>
<reference evidence="3 4" key="1">
    <citation type="submission" date="2025-04" db="UniProtKB">
        <authorList>
            <consortium name="RefSeq"/>
        </authorList>
    </citation>
    <scope>IDENTIFICATION</scope>
    <source>
        <tissue evidence="3 4">Entire body</tissue>
    </source>
</reference>
<evidence type="ECO:0000256" key="1">
    <source>
        <dbReference type="SAM" id="MobiDB-lite"/>
    </source>
</evidence>
<accession>A0A7F5RJW4</accession>
<protein>
    <submittedName>
        <fullName evidence="3 4">Uncharacterized protein LOC112906385 isoform X1</fullName>
    </submittedName>
</protein>
<dbReference type="Pfam" id="PF05733">
    <property type="entry name" value="Tenui_N"/>
    <property type="match status" value="1"/>
</dbReference>
<evidence type="ECO:0000313" key="4">
    <source>
        <dbReference type="RefSeq" id="XP_025836165.1"/>
    </source>
</evidence>
<keyword evidence="2" id="KW-1185">Reference proteome</keyword>
<evidence type="ECO:0000313" key="2">
    <source>
        <dbReference type="Proteomes" id="UP000192223"/>
    </source>
</evidence>
<feature type="region of interest" description="Disordered" evidence="1">
    <location>
        <begin position="1"/>
        <end position="26"/>
    </location>
</feature>
<dbReference type="RefSeq" id="XP_025836165.1">
    <property type="nucleotide sequence ID" value="XM_025980380.1"/>
</dbReference>
<dbReference type="GO" id="GO:0003723">
    <property type="term" value="F:RNA binding"/>
    <property type="evidence" value="ECO:0007669"/>
    <property type="project" value="InterPro"/>
</dbReference>
<gene>
    <name evidence="3 4" type="primary">LOC112906385</name>
</gene>
<dbReference type="OrthoDB" id="7255680at2759"/>
<dbReference type="AlphaFoldDB" id="A0A7F5RJW4"/>
<organism evidence="2 4">
    <name type="scientific">Agrilus planipennis</name>
    <name type="common">Emerald ash borer</name>
    <name type="synonym">Agrilus marcopoli</name>
    <dbReference type="NCBI Taxonomy" id="224129"/>
    <lineage>
        <taxon>Eukaryota</taxon>
        <taxon>Metazoa</taxon>
        <taxon>Ecdysozoa</taxon>
        <taxon>Arthropoda</taxon>
        <taxon>Hexapoda</taxon>
        <taxon>Insecta</taxon>
        <taxon>Pterygota</taxon>
        <taxon>Neoptera</taxon>
        <taxon>Endopterygota</taxon>
        <taxon>Coleoptera</taxon>
        <taxon>Polyphaga</taxon>
        <taxon>Elateriformia</taxon>
        <taxon>Buprestoidea</taxon>
        <taxon>Buprestidae</taxon>
        <taxon>Agrilinae</taxon>
        <taxon>Agrilus</taxon>
    </lineage>
</organism>
<dbReference type="GeneID" id="112906385"/>
<dbReference type="InterPro" id="IPR009522">
    <property type="entry name" value="Capsid_Phlebovir/Tenuivir"/>
</dbReference>